<evidence type="ECO:0000256" key="3">
    <source>
        <dbReference type="ARBA" id="ARBA00023239"/>
    </source>
</evidence>
<dbReference type="PANTHER" id="PTHR11941">
    <property type="entry name" value="ENOYL-COA HYDRATASE-RELATED"/>
    <property type="match status" value="1"/>
</dbReference>
<dbReference type="PROSITE" id="PS00166">
    <property type="entry name" value="ENOYL_COA_HYDRATASE"/>
    <property type="match status" value="1"/>
</dbReference>
<dbReference type="RefSeq" id="WP_340524701.1">
    <property type="nucleotide sequence ID" value="NZ_FMSH01000173.1"/>
</dbReference>
<keyword evidence="2" id="KW-0443">Lipid metabolism</keyword>
<evidence type="ECO:0000256" key="1">
    <source>
        <dbReference type="ARBA" id="ARBA00005254"/>
    </source>
</evidence>
<protein>
    <submittedName>
        <fullName evidence="5">Carnitinyl-CoA dehydratase</fullName>
        <ecNumber evidence="5">4.2.1.-</ecNumber>
    </submittedName>
</protein>
<name>A0A1K0JCY8_CUPNE</name>
<dbReference type="AlphaFoldDB" id="A0A1K0JCY8"/>
<evidence type="ECO:0000256" key="2">
    <source>
        <dbReference type="ARBA" id="ARBA00023098"/>
    </source>
</evidence>
<dbReference type="InterPro" id="IPR014748">
    <property type="entry name" value="Enoyl-CoA_hydra_C"/>
</dbReference>
<dbReference type="Gene3D" id="3.90.226.10">
    <property type="entry name" value="2-enoyl-CoA Hydratase, Chain A, domain 1"/>
    <property type="match status" value="1"/>
</dbReference>
<dbReference type="NCBIfam" id="NF006100">
    <property type="entry name" value="PRK08252.1"/>
    <property type="match status" value="1"/>
</dbReference>
<dbReference type="EMBL" id="FMSH01000173">
    <property type="protein sequence ID" value="SCU75818.1"/>
    <property type="molecule type" value="Genomic_DNA"/>
</dbReference>
<accession>A0A1K0JCY8</accession>
<dbReference type="GO" id="GO:0006635">
    <property type="term" value="P:fatty acid beta-oxidation"/>
    <property type="evidence" value="ECO:0007669"/>
    <property type="project" value="TreeGrafter"/>
</dbReference>
<dbReference type="InterPro" id="IPR018376">
    <property type="entry name" value="Enoyl-CoA_hyd/isom_CS"/>
</dbReference>
<dbReference type="Gene3D" id="1.10.12.10">
    <property type="entry name" value="Lyase 2-enoyl-coa Hydratase, Chain A, domain 2"/>
    <property type="match status" value="1"/>
</dbReference>
<dbReference type="GO" id="GO:0016829">
    <property type="term" value="F:lyase activity"/>
    <property type="evidence" value="ECO:0007669"/>
    <property type="project" value="UniProtKB-KW"/>
</dbReference>
<dbReference type="SUPFAM" id="SSF52096">
    <property type="entry name" value="ClpP/crotonase"/>
    <property type="match status" value="1"/>
</dbReference>
<gene>
    <name evidence="5" type="primary">caiD</name>
    <name evidence="5" type="ORF">CNECB9_2540051</name>
</gene>
<evidence type="ECO:0000313" key="5">
    <source>
        <dbReference type="EMBL" id="SCU75818.1"/>
    </source>
</evidence>
<evidence type="ECO:0000256" key="4">
    <source>
        <dbReference type="RuleBase" id="RU003707"/>
    </source>
</evidence>
<dbReference type="InterPro" id="IPR001753">
    <property type="entry name" value="Enoyl-CoA_hydra/iso"/>
</dbReference>
<organism evidence="5">
    <name type="scientific">Cupriavidus necator</name>
    <name type="common">Alcaligenes eutrophus</name>
    <name type="synonym">Ralstonia eutropha</name>
    <dbReference type="NCBI Taxonomy" id="106590"/>
    <lineage>
        <taxon>Bacteria</taxon>
        <taxon>Pseudomonadati</taxon>
        <taxon>Pseudomonadota</taxon>
        <taxon>Betaproteobacteria</taxon>
        <taxon>Burkholderiales</taxon>
        <taxon>Burkholderiaceae</taxon>
        <taxon>Cupriavidus</taxon>
    </lineage>
</organism>
<dbReference type="CDD" id="cd06558">
    <property type="entry name" value="crotonase-like"/>
    <property type="match status" value="1"/>
</dbReference>
<comment type="similarity">
    <text evidence="1 4">Belongs to the enoyl-CoA hydratase/isomerase family.</text>
</comment>
<sequence>MSDTLQLETRGNTLLITMNRPQAKNAMDFETATALAAAIDQLESRDDLSVAILTGAGGTFCSGMDLKGFLEGKRPSLPGRGFGGLTEKPPRKVLIAAVEGYALAGGFELALACDLIVSSKAARFGLPEVKRGLVAGAGGLMRLPRRVPYHIAMEYALTGNMLGAEQAHAYGLINRLTEPGQALADALALADEIGANGPLAVAVSKQIVAESADWSAEEMFERQRPLLAPVFTSADAREGAAAFAEKRKPVWTGK</sequence>
<keyword evidence="3 5" id="KW-0456">Lyase</keyword>
<proteinExistence type="inferred from homology"/>
<dbReference type="InterPro" id="IPR029045">
    <property type="entry name" value="ClpP/crotonase-like_dom_sf"/>
</dbReference>
<dbReference type="Pfam" id="PF00378">
    <property type="entry name" value="ECH_1"/>
    <property type="match status" value="1"/>
</dbReference>
<dbReference type="EC" id="4.2.1.-" evidence="5"/>
<dbReference type="PANTHER" id="PTHR11941:SF169">
    <property type="entry name" value="(7AS)-7A-METHYL-1,5-DIOXO-2,3,5,6,7,7A-HEXAHYDRO-1H-INDENE-CARBOXYL-COA HYDROLASE"/>
    <property type="match status" value="1"/>
</dbReference>
<reference evidence="5" key="1">
    <citation type="submission" date="2016-09" db="EMBL/GenBank/DDBJ databases">
        <authorList>
            <person name="Capua I."/>
            <person name="De Benedictis P."/>
            <person name="Joannis T."/>
            <person name="Lombin L.H."/>
            <person name="Cattoli G."/>
        </authorList>
    </citation>
    <scope>NUCLEOTIDE SEQUENCE</scope>
    <source>
        <strain evidence="5">B9</strain>
    </source>
</reference>